<dbReference type="STRING" id="5539.A0A3E2H076"/>
<feature type="region of interest" description="Disordered" evidence="3">
    <location>
        <begin position="275"/>
        <end position="378"/>
    </location>
</feature>
<keyword evidence="1 2" id="KW-0728">SH3 domain</keyword>
<proteinExistence type="predicted"/>
<evidence type="ECO:0000313" key="7">
    <source>
        <dbReference type="Proteomes" id="UP000258309"/>
    </source>
</evidence>
<dbReference type="GO" id="GO:0031097">
    <property type="term" value="C:medial cortex"/>
    <property type="evidence" value="ECO:0007669"/>
    <property type="project" value="TreeGrafter"/>
</dbReference>
<organism evidence="6 7">
    <name type="scientific">Scytalidium lignicola</name>
    <name type="common">Hyphomycete</name>
    <dbReference type="NCBI Taxonomy" id="5539"/>
    <lineage>
        <taxon>Eukaryota</taxon>
        <taxon>Fungi</taxon>
        <taxon>Dikarya</taxon>
        <taxon>Ascomycota</taxon>
        <taxon>Pezizomycotina</taxon>
        <taxon>Leotiomycetes</taxon>
        <taxon>Leotiomycetes incertae sedis</taxon>
        <taxon>Scytalidium</taxon>
    </lineage>
</organism>
<dbReference type="InterPro" id="IPR046982">
    <property type="entry name" value="BIN3/RVS161-like"/>
</dbReference>
<evidence type="ECO:0000259" key="5">
    <source>
        <dbReference type="PROSITE" id="PS51021"/>
    </source>
</evidence>
<dbReference type="FunFam" id="2.30.30.40:FF:000100">
    <property type="entry name" value="SH3 domain-containing YSC84-like protein 1"/>
    <property type="match status" value="1"/>
</dbReference>
<dbReference type="Gene3D" id="2.30.30.40">
    <property type="entry name" value="SH3 Domains"/>
    <property type="match status" value="1"/>
</dbReference>
<feature type="domain" description="BAR" evidence="5">
    <location>
        <begin position="7"/>
        <end position="241"/>
    </location>
</feature>
<dbReference type="Proteomes" id="UP000258309">
    <property type="component" value="Unassembled WGS sequence"/>
</dbReference>
<feature type="compositionally biased region" description="Low complexity" evidence="3">
    <location>
        <begin position="303"/>
        <end position="317"/>
    </location>
</feature>
<reference evidence="6 7" key="1">
    <citation type="submission" date="2018-05" db="EMBL/GenBank/DDBJ databases">
        <title>Draft genome sequence of Scytalidium lignicola DSM 105466, a ubiquitous saprotrophic fungus.</title>
        <authorList>
            <person name="Buettner E."/>
            <person name="Gebauer A.M."/>
            <person name="Hofrichter M."/>
            <person name="Liers C."/>
            <person name="Kellner H."/>
        </authorList>
    </citation>
    <scope>NUCLEOTIDE SEQUENCE [LARGE SCALE GENOMIC DNA]</scope>
    <source>
        <strain evidence="6 7">DSM 105466</strain>
    </source>
</reference>
<evidence type="ECO:0000259" key="4">
    <source>
        <dbReference type="PROSITE" id="PS50002"/>
    </source>
</evidence>
<dbReference type="GO" id="GO:0008289">
    <property type="term" value="F:lipid binding"/>
    <property type="evidence" value="ECO:0007669"/>
    <property type="project" value="TreeGrafter"/>
</dbReference>
<dbReference type="GO" id="GO:0006897">
    <property type="term" value="P:endocytosis"/>
    <property type="evidence" value="ECO:0007669"/>
    <property type="project" value="InterPro"/>
</dbReference>
<dbReference type="GO" id="GO:0030479">
    <property type="term" value="C:actin cortical patch"/>
    <property type="evidence" value="ECO:0007669"/>
    <property type="project" value="TreeGrafter"/>
</dbReference>
<dbReference type="OrthoDB" id="10255128at2759"/>
<dbReference type="PRINTS" id="PR00452">
    <property type="entry name" value="SH3DOMAIN"/>
</dbReference>
<evidence type="ECO:0008006" key="8">
    <source>
        <dbReference type="Google" id="ProtNLM"/>
    </source>
</evidence>
<dbReference type="GO" id="GO:0051666">
    <property type="term" value="P:actin cortical patch localization"/>
    <property type="evidence" value="ECO:0007669"/>
    <property type="project" value="InterPro"/>
</dbReference>
<gene>
    <name evidence="6" type="ORF">B7463_g9943</name>
</gene>
<dbReference type="GO" id="GO:0097320">
    <property type="term" value="P:plasma membrane tubulation"/>
    <property type="evidence" value="ECO:0007669"/>
    <property type="project" value="TreeGrafter"/>
</dbReference>
<dbReference type="PANTHER" id="PTHR47174">
    <property type="entry name" value="BRIDGING INTEGRATOR 3"/>
    <property type="match status" value="1"/>
</dbReference>
<dbReference type="Pfam" id="PF03114">
    <property type="entry name" value="BAR"/>
    <property type="match status" value="1"/>
</dbReference>
<feature type="compositionally biased region" description="Polar residues" evidence="3">
    <location>
        <begin position="328"/>
        <end position="360"/>
    </location>
</feature>
<keyword evidence="7" id="KW-1185">Reference proteome</keyword>
<dbReference type="InterPro" id="IPR036028">
    <property type="entry name" value="SH3-like_dom_sf"/>
</dbReference>
<comment type="caution">
    <text evidence="6">The sequence shown here is derived from an EMBL/GenBank/DDBJ whole genome shotgun (WGS) entry which is preliminary data.</text>
</comment>
<dbReference type="Gene3D" id="1.20.1270.60">
    <property type="entry name" value="Arfaptin homology (AH) domain/BAR domain"/>
    <property type="match status" value="1"/>
</dbReference>
<name>A0A3E2H076_SCYLI</name>
<dbReference type="SMART" id="SM00326">
    <property type="entry name" value="SH3"/>
    <property type="match status" value="1"/>
</dbReference>
<evidence type="ECO:0000313" key="6">
    <source>
        <dbReference type="EMBL" id="RFU26393.1"/>
    </source>
</evidence>
<evidence type="ECO:0000256" key="2">
    <source>
        <dbReference type="PROSITE-ProRule" id="PRU00192"/>
    </source>
</evidence>
<sequence>MNTVHRQFGKLMSKGAGESAKVSVLLNDFEEADKCLTKIIEASKAWRDAWVSILSLQVGTVTAMEDLYNPIVGASDGNTRETVMMPTDKLERTAKLKEVYNELKTDLLDEVNMMEARIIRPATDAKEYIQPIRKTIKKRENKRLDWERYADRVSHAQKKLKRTDRENAALAKAEEDAARIGEEFKIADAHLQETLPPIISAAFSILPHLLAVQILIQNTVLAQYYTVLHNYCQETGFPSPSPPMDDVITVWTQDFQPIQKEVESLEIIARGKAVHQPFASDDSRGRKPSFNSGHGIRNGLGLRTGSSQTVQSTRTTSPNETRALRASPGSSRARSVSPLPSSDRSPTSQRTNYFQNSDGTSPVMKKKPPPPPPKRLGSDNALYAVALYGFEGQGDGDLQFREGDRIRVVRKTDSTQDWWVGELRGAKGNFPANYCRLT</sequence>
<dbReference type="InterPro" id="IPR004148">
    <property type="entry name" value="BAR_dom"/>
</dbReference>
<feature type="non-terminal residue" evidence="6">
    <location>
        <position position="438"/>
    </location>
</feature>
<dbReference type="InterPro" id="IPR027267">
    <property type="entry name" value="AH/BAR_dom_sf"/>
</dbReference>
<dbReference type="InterPro" id="IPR001452">
    <property type="entry name" value="SH3_domain"/>
</dbReference>
<evidence type="ECO:0000256" key="3">
    <source>
        <dbReference type="SAM" id="MobiDB-lite"/>
    </source>
</evidence>
<feature type="domain" description="SH3" evidence="4">
    <location>
        <begin position="379"/>
        <end position="438"/>
    </location>
</feature>
<dbReference type="PROSITE" id="PS50002">
    <property type="entry name" value="SH3"/>
    <property type="match status" value="1"/>
</dbReference>
<dbReference type="GO" id="GO:0043332">
    <property type="term" value="C:mating projection tip"/>
    <property type="evidence" value="ECO:0007669"/>
    <property type="project" value="TreeGrafter"/>
</dbReference>
<dbReference type="CDD" id="cd07599">
    <property type="entry name" value="BAR_Rvs167p"/>
    <property type="match status" value="1"/>
</dbReference>
<dbReference type="SUPFAM" id="SSF103657">
    <property type="entry name" value="BAR/IMD domain-like"/>
    <property type="match status" value="1"/>
</dbReference>
<accession>A0A3E2H076</accession>
<dbReference type="OMA" id="MLAHYYT"/>
<dbReference type="PROSITE" id="PS51021">
    <property type="entry name" value="BAR"/>
    <property type="match status" value="1"/>
</dbReference>
<feature type="non-terminal residue" evidence="6">
    <location>
        <position position="1"/>
    </location>
</feature>
<dbReference type="EMBL" id="NCSJ02000264">
    <property type="protein sequence ID" value="RFU26393.1"/>
    <property type="molecule type" value="Genomic_DNA"/>
</dbReference>
<dbReference type="AlphaFoldDB" id="A0A3E2H076"/>
<dbReference type="GO" id="GO:1990528">
    <property type="term" value="C:Rvs161p-Rvs167p complex"/>
    <property type="evidence" value="ECO:0007669"/>
    <property type="project" value="TreeGrafter"/>
</dbReference>
<protein>
    <recommendedName>
        <fullName evidence="8">SH3 domain-containing protein</fullName>
    </recommendedName>
</protein>
<dbReference type="PANTHER" id="PTHR47174:SF2">
    <property type="entry name" value="SH3 DOMAIN SIGNALLING PROTEIN (AFU_ORTHOLOGUE AFUA_5G07670)"/>
    <property type="match status" value="1"/>
</dbReference>
<evidence type="ECO:0000256" key="1">
    <source>
        <dbReference type="ARBA" id="ARBA00022443"/>
    </source>
</evidence>
<dbReference type="Pfam" id="PF00018">
    <property type="entry name" value="SH3_1"/>
    <property type="match status" value="1"/>
</dbReference>
<dbReference type="SUPFAM" id="SSF50044">
    <property type="entry name" value="SH3-domain"/>
    <property type="match status" value="1"/>
</dbReference>